<gene>
    <name evidence="2" type="ORF">Ga0080559_TMP512</name>
</gene>
<evidence type="ECO:0000313" key="3">
    <source>
        <dbReference type="Proteomes" id="UP000186559"/>
    </source>
</evidence>
<keyword evidence="1" id="KW-0812">Transmembrane</keyword>
<evidence type="ECO:0000313" key="2">
    <source>
        <dbReference type="EMBL" id="APX21308.1"/>
    </source>
</evidence>
<dbReference type="EMBL" id="CP014796">
    <property type="protein sequence ID" value="APX21308.1"/>
    <property type="molecule type" value="Genomic_DNA"/>
</dbReference>
<accession>A0A1U7CZM0</accession>
<reference evidence="2 3" key="1">
    <citation type="submission" date="2016-03" db="EMBL/GenBank/DDBJ databases">
        <title>Deep-sea bacteria in the southern Pacific.</title>
        <authorList>
            <person name="Tang K."/>
        </authorList>
    </citation>
    <scope>NUCLEOTIDE SEQUENCE [LARGE SCALE GENOMIC DNA]</scope>
    <source>
        <strain evidence="2 3">JLT2016</strain>
    </source>
</reference>
<keyword evidence="3" id="KW-1185">Reference proteome</keyword>
<dbReference type="STRING" id="1229727.Ga0080559_TMP512"/>
<name>A0A1U7CZM0_9RHOB</name>
<dbReference type="RefSeq" id="WP_076621990.1">
    <property type="nucleotide sequence ID" value="NZ_BMEW01000002.1"/>
</dbReference>
<dbReference type="AlphaFoldDB" id="A0A1U7CZM0"/>
<protein>
    <submittedName>
        <fullName evidence="2">Uncharacterized protein</fullName>
    </submittedName>
</protein>
<dbReference type="KEGG" id="tpro:Ga0080559_TMP512"/>
<proteinExistence type="predicted"/>
<keyword evidence="1" id="KW-0472">Membrane</keyword>
<feature type="transmembrane region" description="Helical" evidence="1">
    <location>
        <begin position="139"/>
        <end position="159"/>
    </location>
</feature>
<dbReference type="Proteomes" id="UP000186559">
    <property type="component" value="Chromosome"/>
</dbReference>
<sequence length="160" mass="17085">MIHATPHAVRRPGPLICPADVKHYAAQVSRGLPAEQRAAVAVELIRSISEPESFLVVRDAARIVQGHGNALLSDAMRVVEGQTEHTTVASLTDQSATVSPVARGTAGTPRSRRLSPLSVAWARFRAAERRFSDSIWGDALAGVFALGALFGLSIILWGLQ</sequence>
<organism evidence="2 3">
    <name type="scientific">Salipiger profundus</name>
    <dbReference type="NCBI Taxonomy" id="1229727"/>
    <lineage>
        <taxon>Bacteria</taxon>
        <taxon>Pseudomonadati</taxon>
        <taxon>Pseudomonadota</taxon>
        <taxon>Alphaproteobacteria</taxon>
        <taxon>Rhodobacterales</taxon>
        <taxon>Roseobacteraceae</taxon>
        <taxon>Salipiger</taxon>
    </lineage>
</organism>
<keyword evidence="1" id="KW-1133">Transmembrane helix</keyword>
<evidence type="ECO:0000256" key="1">
    <source>
        <dbReference type="SAM" id="Phobius"/>
    </source>
</evidence>